<sequence>MTKPRRKSGLCCIWSIDSVAFAVAAGMPVQSVRLPVPYLNDKASTKVGALLYLRPIPSKFSLSQHLSSSYFKS</sequence>
<name>A0A3S0MG20_9VIBR</name>
<keyword evidence="1" id="KW-0732">Signal</keyword>
<dbReference type="AlphaFoldDB" id="A0A3S0MG20"/>
<dbReference type="Proteomes" id="UP000268973">
    <property type="component" value="Unassembled WGS sequence"/>
</dbReference>
<dbReference type="EMBL" id="RXZH01000020">
    <property type="protein sequence ID" value="RTZ13527.1"/>
    <property type="molecule type" value="Genomic_DNA"/>
</dbReference>
<feature type="signal peptide" evidence="1">
    <location>
        <begin position="1"/>
        <end position="22"/>
    </location>
</feature>
<keyword evidence="3" id="KW-1185">Reference proteome</keyword>
<reference evidence="2 3" key="1">
    <citation type="submission" date="2018-12" db="EMBL/GenBank/DDBJ databases">
        <title>Vibrio sp. isolated from China Sea.</title>
        <authorList>
            <person name="Li Y."/>
        </authorList>
    </citation>
    <scope>NUCLEOTIDE SEQUENCE [LARGE SCALE GENOMIC DNA]</scope>
    <source>
        <strain evidence="2 3">BEI207</strain>
    </source>
</reference>
<evidence type="ECO:0000256" key="1">
    <source>
        <dbReference type="SAM" id="SignalP"/>
    </source>
</evidence>
<organism evidence="2 3">
    <name type="scientific">Vibrio aquaticus</name>
    <dbReference type="NCBI Taxonomy" id="2496559"/>
    <lineage>
        <taxon>Bacteria</taxon>
        <taxon>Pseudomonadati</taxon>
        <taxon>Pseudomonadota</taxon>
        <taxon>Gammaproteobacteria</taxon>
        <taxon>Vibrionales</taxon>
        <taxon>Vibrionaceae</taxon>
        <taxon>Vibrio</taxon>
    </lineage>
</organism>
<evidence type="ECO:0000313" key="2">
    <source>
        <dbReference type="EMBL" id="RTZ13527.1"/>
    </source>
</evidence>
<accession>A0A3S0MG20</accession>
<proteinExistence type="predicted"/>
<gene>
    <name evidence="2" type="ORF">EJ063_19770</name>
</gene>
<protein>
    <submittedName>
        <fullName evidence="2">Uncharacterized protein</fullName>
    </submittedName>
</protein>
<comment type="caution">
    <text evidence="2">The sequence shown here is derived from an EMBL/GenBank/DDBJ whole genome shotgun (WGS) entry which is preliminary data.</text>
</comment>
<feature type="chain" id="PRO_5018584208" evidence="1">
    <location>
        <begin position="23"/>
        <end position="73"/>
    </location>
</feature>
<evidence type="ECO:0000313" key="3">
    <source>
        <dbReference type="Proteomes" id="UP000268973"/>
    </source>
</evidence>